<dbReference type="Pfam" id="PF07690">
    <property type="entry name" value="MFS_1"/>
    <property type="match status" value="1"/>
</dbReference>
<evidence type="ECO:0000256" key="2">
    <source>
        <dbReference type="ARBA" id="ARBA00008335"/>
    </source>
</evidence>
<dbReference type="PANTHER" id="PTHR23502:SF7">
    <property type="entry name" value="DRUG_PROTON ANTIPORTER YHK8-RELATED"/>
    <property type="match status" value="1"/>
</dbReference>
<organism evidence="9 10">
    <name type="scientific">Teratosphaeria destructans</name>
    <dbReference type="NCBI Taxonomy" id="418781"/>
    <lineage>
        <taxon>Eukaryota</taxon>
        <taxon>Fungi</taxon>
        <taxon>Dikarya</taxon>
        <taxon>Ascomycota</taxon>
        <taxon>Pezizomycotina</taxon>
        <taxon>Dothideomycetes</taxon>
        <taxon>Dothideomycetidae</taxon>
        <taxon>Mycosphaerellales</taxon>
        <taxon>Teratosphaeriaceae</taxon>
        <taxon>Teratosphaeria</taxon>
    </lineage>
</organism>
<dbReference type="FunFam" id="1.20.1250.20:FF:000082">
    <property type="entry name" value="MFS multidrug transporter, putative"/>
    <property type="match status" value="1"/>
</dbReference>
<feature type="transmembrane region" description="Helical" evidence="7">
    <location>
        <begin position="362"/>
        <end position="389"/>
    </location>
</feature>
<feature type="transmembrane region" description="Helical" evidence="7">
    <location>
        <begin position="198"/>
        <end position="217"/>
    </location>
</feature>
<dbReference type="InterPro" id="IPR011701">
    <property type="entry name" value="MFS"/>
</dbReference>
<keyword evidence="10" id="KW-1185">Reference proteome</keyword>
<dbReference type="GO" id="GO:0005886">
    <property type="term" value="C:plasma membrane"/>
    <property type="evidence" value="ECO:0007669"/>
    <property type="project" value="TreeGrafter"/>
</dbReference>
<comment type="subcellular location">
    <subcellularLocation>
        <location evidence="1">Membrane</location>
        <topology evidence="1">Multi-pass membrane protein</topology>
    </subcellularLocation>
</comment>
<dbReference type="GO" id="GO:0022857">
    <property type="term" value="F:transmembrane transporter activity"/>
    <property type="evidence" value="ECO:0007669"/>
    <property type="project" value="InterPro"/>
</dbReference>
<dbReference type="PROSITE" id="PS00216">
    <property type="entry name" value="SUGAR_TRANSPORT_1"/>
    <property type="match status" value="1"/>
</dbReference>
<dbReference type="OrthoDB" id="3561359at2759"/>
<dbReference type="InterPro" id="IPR020846">
    <property type="entry name" value="MFS_dom"/>
</dbReference>
<evidence type="ECO:0000313" key="9">
    <source>
        <dbReference type="EMBL" id="KAH9810758.1"/>
    </source>
</evidence>
<dbReference type="EMBL" id="RIBY02002511">
    <property type="protein sequence ID" value="KAH9810758.1"/>
    <property type="molecule type" value="Genomic_DNA"/>
</dbReference>
<dbReference type="AlphaFoldDB" id="A0A9W7SIK9"/>
<feature type="transmembrane region" description="Helical" evidence="7">
    <location>
        <begin position="284"/>
        <end position="306"/>
    </location>
</feature>
<evidence type="ECO:0000256" key="7">
    <source>
        <dbReference type="SAM" id="Phobius"/>
    </source>
</evidence>
<dbReference type="PANTHER" id="PTHR23502">
    <property type="entry name" value="MAJOR FACILITATOR SUPERFAMILY"/>
    <property type="match status" value="1"/>
</dbReference>
<evidence type="ECO:0000256" key="4">
    <source>
        <dbReference type="ARBA" id="ARBA00022989"/>
    </source>
</evidence>
<feature type="transmembrane region" description="Helical" evidence="7">
    <location>
        <begin position="499"/>
        <end position="520"/>
    </location>
</feature>
<feature type="transmembrane region" description="Helical" evidence="7">
    <location>
        <begin position="167"/>
        <end position="186"/>
    </location>
</feature>
<evidence type="ECO:0000313" key="10">
    <source>
        <dbReference type="Proteomes" id="UP001138500"/>
    </source>
</evidence>
<dbReference type="Proteomes" id="UP001138500">
    <property type="component" value="Unassembled WGS sequence"/>
</dbReference>
<name>A0A9W7SIK9_9PEZI</name>
<dbReference type="GO" id="GO:0042908">
    <property type="term" value="P:xenobiotic transport"/>
    <property type="evidence" value="ECO:0007669"/>
    <property type="project" value="UniProtKB-ARBA"/>
</dbReference>
<proteinExistence type="inferred from homology"/>
<accession>A0A9W7SIK9</accession>
<dbReference type="InterPro" id="IPR036259">
    <property type="entry name" value="MFS_trans_sf"/>
</dbReference>
<keyword evidence="5 7" id="KW-0472">Membrane</keyword>
<dbReference type="CDD" id="cd17323">
    <property type="entry name" value="MFS_Tpo1_MDR_like"/>
    <property type="match status" value="1"/>
</dbReference>
<dbReference type="PROSITE" id="PS50850">
    <property type="entry name" value="MFS"/>
    <property type="match status" value="1"/>
</dbReference>
<sequence length="539" mass="59562">MSAPRTDAADIPPSSREHDIEKAILVAQRGDEADSGTAGTLEPTTTGGGQPDPGLRPVGPICSHSSARSHKSFTDGYWHSDDRDEAANHHKQVRRTPDNASPDPEKEFEVTFDGDADPYSPKNRSRWRKWTIVLILAGSSLCVTCASALYTSTYAQLEVEFHVSREAATVGLTTFVCGLGLGPMFLSPLSEFYGRRIVYLGAFGVFFIWLIPCAVANNIATMLVVRFFDGLAGSAFLSVAGGTVGDMFPKNELSAPMIIYTASPFIGPEVGPVMGGFINQFTNWRWSFWVLVIWAGLMWCLIFFFVPETYGPVLLRRKAVKLREDTGDDRWQAPIERMNKSVTRTVLWSCIRPFQLLTFEPMCLNLCLLSAILLGIIYLFFGVGAFALVFENNHGFNQWQIGLSFLGIFVGMLVGVSLDPIWRRNYDRLVRNNGGVSEPEFRLPPTILGAMLVPVSLFGFGWTTFSWVHWIVPSMFPDYCKACKGDHCRRDHADESAVIFSGLFGLGNILCFGGVSLCPLSDEAQRLTKASSKGIHLFG</sequence>
<dbReference type="SUPFAM" id="SSF103473">
    <property type="entry name" value="MFS general substrate transporter"/>
    <property type="match status" value="1"/>
</dbReference>
<evidence type="ECO:0000256" key="5">
    <source>
        <dbReference type="ARBA" id="ARBA00023136"/>
    </source>
</evidence>
<evidence type="ECO:0000256" key="3">
    <source>
        <dbReference type="ARBA" id="ARBA00022692"/>
    </source>
</evidence>
<evidence type="ECO:0000256" key="6">
    <source>
        <dbReference type="SAM" id="MobiDB-lite"/>
    </source>
</evidence>
<comment type="caution">
    <text evidence="9">The sequence shown here is derived from an EMBL/GenBank/DDBJ whole genome shotgun (WGS) entry which is preliminary data.</text>
</comment>
<evidence type="ECO:0000256" key="1">
    <source>
        <dbReference type="ARBA" id="ARBA00004141"/>
    </source>
</evidence>
<feature type="transmembrane region" description="Helical" evidence="7">
    <location>
        <begin position="443"/>
        <end position="465"/>
    </location>
</feature>
<dbReference type="GO" id="GO:0140115">
    <property type="term" value="P:export across plasma membrane"/>
    <property type="evidence" value="ECO:0007669"/>
    <property type="project" value="UniProtKB-ARBA"/>
</dbReference>
<feature type="transmembrane region" description="Helical" evidence="7">
    <location>
        <begin position="130"/>
        <end position="155"/>
    </location>
</feature>
<comment type="similarity">
    <text evidence="2">Belongs to the major facilitator superfamily.</text>
</comment>
<keyword evidence="3 7" id="KW-0812">Transmembrane</keyword>
<reference evidence="9 10" key="2">
    <citation type="journal article" date="2021" name="Curr. Genet.">
        <title>Genetic response to nitrogen starvation in the aggressive Eucalyptus foliar pathogen Teratosphaeria destructans.</title>
        <authorList>
            <person name="Havenga M."/>
            <person name="Wingfield B.D."/>
            <person name="Wingfield M.J."/>
            <person name="Dreyer L.L."/>
            <person name="Roets F."/>
            <person name="Aylward J."/>
        </authorList>
    </citation>
    <scope>NUCLEOTIDE SEQUENCE [LARGE SCALE GENOMIC DNA]</scope>
    <source>
        <strain evidence="9">CMW44962</strain>
    </source>
</reference>
<feature type="region of interest" description="Disordered" evidence="6">
    <location>
        <begin position="1"/>
        <end position="115"/>
    </location>
</feature>
<dbReference type="Gene3D" id="1.20.1250.20">
    <property type="entry name" value="MFS general substrate transporter like domains"/>
    <property type="match status" value="1"/>
</dbReference>
<dbReference type="InterPro" id="IPR005829">
    <property type="entry name" value="Sugar_transporter_CS"/>
</dbReference>
<feature type="compositionally biased region" description="Basic and acidic residues" evidence="6">
    <location>
        <begin position="78"/>
        <end position="88"/>
    </location>
</feature>
<protein>
    <submittedName>
        <fullName evidence="9">Efflux pump atB-like</fullName>
    </submittedName>
</protein>
<keyword evidence="4 7" id="KW-1133">Transmembrane helix</keyword>
<evidence type="ECO:0000259" key="8">
    <source>
        <dbReference type="PROSITE" id="PS50850"/>
    </source>
</evidence>
<feature type="transmembrane region" description="Helical" evidence="7">
    <location>
        <begin position="401"/>
        <end position="422"/>
    </location>
</feature>
<gene>
    <name evidence="9" type="ORF">Tdes44962_MAKER05989</name>
</gene>
<reference evidence="9 10" key="1">
    <citation type="journal article" date="2018" name="IMA Fungus">
        <title>IMA Genome-F 10: Nine draft genome sequences of Claviceps purpurea s.lat., including C. arundinis, C. humidiphila, and C. cf. spartinae, pseudomolecules for the pitch canker pathogen Fusarium circinatum, draft genome of Davidsoniella eucalypti, Grosmannia galeiformis, Quambalaria eucalypti, and Teratosphaeria destructans.</title>
        <authorList>
            <person name="Wingfield B.D."/>
            <person name="Liu M."/>
            <person name="Nguyen H.D."/>
            <person name="Lane F.A."/>
            <person name="Morgan S.W."/>
            <person name="De Vos L."/>
            <person name="Wilken P.M."/>
            <person name="Duong T.A."/>
            <person name="Aylward J."/>
            <person name="Coetzee M.P."/>
            <person name="Dadej K."/>
            <person name="De Beer Z.W."/>
            <person name="Findlay W."/>
            <person name="Havenga M."/>
            <person name="Kolarik M."/>
            <person name="Menzies J.G."/>
            <person name="Naidoo K."/>
            <person name="Pochopski O."/>
            <person name="Shoukouhi P."/>
            <person name="Santana Q.C."/>
            <person name="Seifert K.A."/>
            <person name="Soal N."/>
            <person name="Steenkamp E.T."/>
            <person name="Tatham C.T."/>
            <person name="van der Nest M.A."/>
            <person name="Wingfield M.J."/>
        </authorList>
    </citation>
    <scope>NUCLEOTIDE SEQUENCE [LARGE SCALE GENOMIC DNA]</scope>
    <source>
        <strain evidence="9">CMW44962</strain>
    </source>
</reference>
<feature type="domain" description="Major facilitator superfamily (MFS) profile" evidence="8">
    <location>
        <begin position="131"/>
        <end position="539"/>
    </location>
</feature>